<comment type="caution">
    <text evidence="2">The sequence shown here is derived from an EMBL/GenBank/DDBJ whole genome shotgun (WGS) entry which is preliminary data.</text>
</comment>
<feature type="transmembrane region" description="Helical" evidence="1">
    <location>
        <begin position="28"/>
        <end position="49"/>
    </location>
</feature>
<reference evidence="3" key="1">
    <citation type="journal article" date="2019" name="Int. J. Syst. Evol. Microbiol.">
        <title>The Global Catalogue of Microorganisms (GCM) 10K type strain sequencing project: providing services to taxonomists for standard genome sequencing and annotation.</title>
        <authorList>
            <consortium name="The Broad Institute Genomics Platform"/>
            <consortium name="The Broad Institute Genome Sequencing Center for Infectious Disease"/>
            <person name="Wu L."/>
            <person name="Ma J."/>
        </authorList>
    </citation>
    <scope>NUCLEOTIDE SEQUENCE [LARGE SCALE GENOMIC DNA]</scope>
    <source>
        <strain evidence="3">JCM 9918</strain>
    </source>
</reference>
<keyword evidence="1" id="KW-0812">Transmembrane</keyword>
<gene>
    <name evidence="2" type="ORF">ACFQGO_08520</name>
</gene>
<dbReference type="EMBL" id="JBHSNZ010000004">
    <property type="protein sequence ID" value="MFC5807552.1"/>
    <property type="molecule type" value="Genomic_DNA"/>
</dbReference>
<sequence>MKALALGAVLALVWLLFGAPLVTITTLLPAFAQPVVVAFAAGFAARPYLTRRWTS</sequence>
<dbReference type="Proteomes" id="UP001596112">
    <property type="component" value="Unassembled WGS sequence"/>
</dbReference>
<dbReference type="RefSeq" id="WP_272173320.1">
    <property type="nucleotide sequence ID" value="NZ_JAQOSL010000097.1"/>
</dbReference>
<keyword evidence="3" id="KW-1185">Reference proteome</keyword>
<name>A0ABW1B307_9ACTN</name>
<evidence type="ECO:0000313" key="2">
    <source>
        <dbReference type="EMBL" id="MFC5807552.1"/>
    </source>
</evidence>
<accession>A0ABW1B307</accession>
<evidence type="ECO:0000256" key="1">
    <source>
        <dbReference type="SAM" id="Phobius"/>
    </source>
</evidence>
<protein>
    <submittedName>
        <fullName evidence="2">Uncharacterized protein</fullName>
    </submittedName>
</protein>
<organism evidence="2 3">
    <name type="scientific">Streptomyces heilongjiangensis</name>
    <dbReference type="NCBI Taxonomy" id="945052"/>
    <lineage>
        <taxon>Bacteria</taxon>
        <taxon>Bacillati</taxon>
        <taxon>Actinomycetota</taxon>
        <taxon>Actinomycetes</taxon>
        <taxon>Kitasatosporales</taxon>
        <taxon>Streptomycetaceae</taxon>
        <taxon>Streptomyces</taxon>
    </lineage>
</organism>
<proteinExistence type="predicted"/>
<keyword evidence="1" id="KW-0472">Membrane</keyword>
<evidence type="ECO:0000313" key="3">
    <source>
        <dbReference type="Proteomes" id="UP001596112"/>
    </source>
</evidence>
<keyword evidence="1" id="KW-1133">Transmembrane helix</keyword>